<dbReference type="Proteomes" id="UP000005551">
    <property type="component" value="Unassembled WGS sequence"/>
</dbReference>
<dbReference type="STRING" id="1189621.A3SI_11984"/>
<accession>I5C1Y4</accession>
<sequence length="205" mass="23676">MDLRLGRDTFGDARNTGQLMELAEAHQLLREWVLNQRLLFHMEQVGHLLKCWASERGYNEPTIHLWHLAGLLHDADWDQFPEQHCAKIIAELERREQDPALMRAIASHGPRYFGVEPQSELDKMLYAFDELSGLTHAYSLMRPEGYEGMEVKGVKKRLKDKTFAAQVSREDINDAVGRLNITLDELIRFVIDWQLRAPEVAVLEG</sequence>
<evidence type="ECO:0000313" key="3">
    <source>
        <dbReference type="Proteomes" id="UP000005551"/>
    </source>
</evidence>
<dbReference type="InterPro" id="IPR006674">
    <property type="entry name" value="HD_domain"/>
</dbReference>
<evidence type="ECO:0000313" key="2">
    <source>
        <dbReference type="EMBL" id="EIM75836.1"/>
    </source>
</evidence>
<dbReference type="AlphaFoldDB" id="I5C1Y4"/>
<protein>
    <recommendedName>
        <fullName evidence="1">HD domain-containing protein</fullName>
    </recommendedName>
</protein>
<feature type="domain" description="HD" evidence="1">
    <location>
        <begin position="41"/>
        <end position="132"/>
    </location>
</feature>
<dbReference type="PATRIC" id="fig|1189621.3.peg.2493"/>
<dbReference type="Pfam" id="PF01966">
    <property type="entry name" value="HD"/>
    <property type="match status" value="1"/>
</dbReference>
<dbReference type="PANTHER" id="PTHR38659:SF2">
    <property type="entry name" value="HDIG DOMAIN PROTEIN"/>
    <property type="match status" value="1"/>
</dbReference>
<dbReference type="RefSeq" id="WP_009055491.1">
    <property type="nucleotide sequence ID" value="NZ_AJYA01000025.1"/>
</dbReference>
<reference evidence="2 3" key="1">
    <citation type="submission" date="2012-05" db="EMBL/GenBank/DDBJ databases">
        <title>Genome sequence of Nitritalea halalkaliphila LW7.</title>
        <authorList>
            <person name="Jangir P.K."/>
            <person name="Singh A."/>
            <person name="Shivaji S."/>
            <person name="Sharma R."/>
        </authorList>
    </citation>
    <scope>NUCLEOTIDE SEQUENCE [LARGE SCALE GENOMIC DNA]</scope>
    <source>
        <strain evidence="2 3">LW7</strain>
    </source>
</reference>
<name>I5C1Y4_9BACT</name>
<evidence type="ECO:0000259" key="1">
    <source>
        <dbReference type="Pfam" id="PF01966"/>
    </source>
</evidence>
<dbReference type="PANTHER" id="PTHR38659">
    <property type="entry name" value="METAL-DEPENDENT PHOSPHOHYDROLASE"/>
    <property type="match status" value="1"/>
</dbReference>
<dbReference type="EMBL" id="AJYA01000025">
    <property type="protein sequence ID" value="EIM75836.1"/>
    <property type="molecule type" value="Genomic_DNA"/>
</dbReference>
<dbReference type="SUPFAM" id="SSF109604">
    <property type="entry name" value="HD-domain/PDEase-like"/>
    <property type="match status" value="1"/>
</dbReference>
<comment type="caution">
    <text evidence="2">The sequence shown here is derived from an EMBL/GenBank/DDBJ whole genome shotgun (WGS) entry which is preliminary data.</text>
</comment>
<dbReference type="OrthoDB" id="9801160at2"/>
<proteinExistence type="predicted"/>
<gene>
    <name evidence="2" type="ORF">A3SI_11984</name>
</gene>
<organism evidence="2 3">
    <name type="scientific">Nitritalea halalkaliphila LW7</name>
    <dbReference type="NCBI Taxonomy" id="1189621"/>
    <lineage>
        <taxon>Bacteria</taxon>
        <taxon>Pseudomonadati</taxon>
        <taxon>Bacteroidota</taxon>
        <taxon>Cytophagia</taxon>
        <taxon>Cytophagales</taxon>
        <taxon>Cyclobacteriaceae</taxon>
        <taxon>Nitritalea</taxon>
    </lineage>
</organism>
<keyword evidence="3" id="KW-1185">Reference proteome</keyword>